<feature type="compositionally biased region" description="Basic residues" evidence="1">
    <location>
        <begin position="114"/>
        <end position="123"/>
    </location>
</feature>
<protein>
    <submittedName>
        <fullName evidence="2">Uncharacterized protein</fullName>
    </submittedName>
</protein>
<feature type="compositionally biased region" description="Polar residues" evidence="1">
    <location>
        <begin position="80"/>
        <end position="93"/>
    </location>
</feature>
<name>F2U9T3_SALR5</name>
<proteinExistence type="predicted"/>
<feature type="region of interest" description="Disordered" evidence="1">
    <location>
        <begin position="80"/>
        <end position="150"/>
    </location>
</feature>
<evidence type="ECO:0000313" key="3">
    <source>
        <dbReference type="Proteomes" id="UP000007799"/>
    </source>
</evidence>
<sequence length="291" mass="32275">MGDDESTKPLEYRNAHRLPVYTVVSSSATTSMPINLQMLRSGFQFEPDVSRLGTGEVQRRPRTTSERLRDFHEMTLQAVAQASSRPRANSTHTCAAPSAVQQKQLQQKQEEQHRHHQQRHYHHHQEQKEQQQQQQQQRFFASNGSADMAASRPVPTATAAMHALNLRSTVSCSTPFPSSSSSALTATTAAATSTSGIGRVPKTSSTLEGSVLVRDPAGLHLPPTIVNHAFLRSGAQFTEPQLEVARNSSILGVSNDNAAAGDQNEMHLHRSRNRRLEEFYERMQQQHAKPA</sequence>
<evidence type="ECO:0000313" key="2">
    <source>
        <dbReference type="EMBL" id="EGD73110.1"/>
    </source>
</evidence>
<reference evidence="2" key="1">
    <citation type="submission" date="2009-08" db="EMBL/GenBank/DDBJ databases">
        <title>Annotation of Salpingoeca rosetta.</title>
        <authorList>
            <consortium name="The Broad Institute Genome Sequencing Platform"/>
            <person name="Russ C."/>
            <person name="Cuomo C."/>
            <person name="Burger G."/>
            <person name="Gray M.W."/>
            <person name="Holland P.W.H."/>
            <person name="King N."/>
            <person name="Lang F.B.F."/>
            <person name="Roger A.J."/>
            <person name="Ruiz-Trillo I."/>
            <person name="Young S.K."/>
            <person name="Zeng Q."/>
            <person name="Gargeya S."/>
            <person name="Alvarado L."/>
            <person name="Berlin A."/>
            <person name="Chapman S.B."/>
            <person name="Chen Z."/>
            <person name="Freedman E."/>
            <person name="Gellesch M."/>
            <person name="Goldberg J."/>
            <person name="Griggs A."/>
            <person name="Gujja S."/>
            <person name="Heilman E."/>
            <person name="Heiman D."/>
            <person name="Howarth C."/>
            <person name="Mehta T."/>
            <person name="Neiman D."/>
            <person name="Pearson M."/>
            <person name="Roberts A."/>
            <person name="Saif S."/>
            <person name="Shea T."/>
            <person name="Shenoy N."/>
            <person name="Sisk P."/>
            <person name="Stolte C."/>
            <person name="Sykes S."/>
            <person name="White J."/>
            <person name="Yandava C."/>
            <person name="Haas B."/>
            <person name="Nusbaum C."/>
            <person name="Birren B."/>
        </authorList>
    </citation>
    <scope>NUCLEOTIDE SEQUENCE [LARGE SCALE GENOMIC DNA]</scope>
    <source>
        <strain evidence="2">ATCC 50818</strain>
    </source>
</reference>
<keyword evidence="3" id="KW-1185">Reference proteome</keyword>
<dbReference type="GeneID" id="16074719"/>
<gene>
    <name evidence="2" type="ORF">PTSG_04824</name>
</gene>
<dbReference type="AlphaFoldDB" id="F2U9T3"/>
<organism evidence="3">
    <name type="scientific">Salpingoeca rosetta (strain ATCC 50818 / BSB-021)</name>
    <dbReference type="NCBI Taxonomy" id="946362"/>
    <lineage>
        <taxon>Eukaryota</taxon>
        <taxon>Choanoflagellata</taxon>
        <taxon>Craspedida</taxon>
        <taxon>Salpingoecidae</taxon>
        <taxon>Salpingoeca</taxon>
    </lineage>
</organism>
<dbReference type="RefSeq" id="XP_004994141.1">
    <property type="nucleotide sequence ID" value="XM_004994084.1"/>
</dbReference>
<dbReference type="EMBL" id="GL832965">
    <property type="protein sequence ID" value="EGD73110.1"/>
    <property type="molecule type" value="Genomic_DNA"/>
</dbReference>
<dbReference type="InParanoid" id="F2U9T3"/>
<dbReference type="Proteomes" id="UP000007799">
    <property type="component" value="Unassembled WGS sequence"/>
</dbReference>
<evidence type="ECO:0000256" key="1">
    <source>
        <dbReference type="SAM" id="MobiDB-lite"/>
    </source>
</evidence>
<accession>F2U9T3</accession>
<dbReference type="KEGG" id="sre:PTSG_04824"/>